<dbReference type="InterPro" id="IPR019734">
    <property type="entry name" value="TPR_rpt"/>
</dbReference>
<dbReference type="PANTHER" id="PTHR45641:SF19">
    <property type="entry name" value="NEPHROCYSTIN-3"/>
    <property type="match status" value="1"/>
</dbReference>
<dbReference type="RefSeq" id="WP_188386162.1">
    <property type="nucleotide sequence ID" value="NZ_BMEY01000028.1"/>
</dbReference>
<keyword evidence="1" id="KW-0677">Repeat</keyword>
<evidence type="ECO:0000259" key="4">
    <source>
        <dbReference type="PROSITE" id="PS50943"/>
    </source>
</evidence>
<reference evidence="5" key="2">
    <citation type="submission" date="2020-09" db="EMBL/GenBank/DDBJ databases">
        <authorList>
            <person name="Sun Q."/>
            <person name="Zhou Y."/>
        </authorList>
    </citation>
    <scope>NUCLEOTIDE SEQUENCE</scope>
    <source>
        <strain evidence="5">CGMCC 1.12408</strain>
    </source>
</reference>
<dbReference type="AlphaFoldDB" id="A0A916WE37"/>
<evidence type="ECO:0000256" key="3">
    <source>
        <dbReference type="PROSITE-ProRule" id="PRU00339"/>
    </source>
</evidence>
<dbReference type="PROSITE" id="PS50943">
    <property type="entry name" value="HTH_CROC1"/>
    <property type="match status" value="1"/>
</dbReference>
<organism evidence="5 6">
    <name type="scientific">Ornithinibacillus halotolerans</name>
    <dbReference type="NCBI Taxonomy" id="1274357"/>
    <lineage>
        <taxon>Bacteria</taxon>
        <taxon>Bacillati</taxon>
        <taxon>Bacillota</taxon>
        <taxon>Bacilli</taxon>
        <taxon>Bacillales</taxon>
        <taxon>Bacillaceae</taxon>
        <taxon>Ornithinibacillus</taxon>
    </lineage>
</organism>
<evidence type="ECO:0000256" key="2">
    <source>
        <dbReference type="ARBA" id="ARBA00022803"/>
    </source>
</evidence>
<evidence type="ECO:0000313" key="6">
    <source>
        <dbReference type="Proteomes" id="UP000613512"/>
    </source>
</evidence>
<comment type="caution">
    <text evidence="5">The sequence shown here is derived from an EMBL/GenBank/DDBJ whole genome shotgun (WGS) entry which is preliminary data.</text>
</comment>
<accession>A0A916WE37</accession>
<dbReference type="GO" id="GO:0003677">
    <property type="term" value="F:DNA binding"/>
    <property type="evidence" value="ECO:0007669"/>
    <property type="project" value="InterPro"/>
</dbReference>
<dbReference type="PANTHER" id="PTHR45641">
    <property type="entry name" value="TETRATRICOPEPTIDE REPEAT PROTEIN (AFU_ORTHOLOGUE AFUA_6G03870)"/>
    <property type="match status" value="1"/>
</dbReference>
<protein>
    <submittedName>
        <fullName evidence="5">Transcriptional regulator</fullName>
    </submittedName>
</protein>
<dbReference type="InterPro" id="IPR010982">
    <property type="entry name" value="Lambda_DNA-bd_dom_sf"/>
</dbReference>
<dbReference type="EMBL" id="BMEY01000028">
    <property type="protein sequence ID" value="GGA91093.1"/>
    <property type="molecule type" value="Genomic_DNA"/>
</dbReference>
<dbReference type="InterPro" id="IPR001387">
    <property type="entry name" value="Cro/C1-type_HTH"/>
</dbReference>
<keyword evidence="6" id="KW-1185">Reference proteome</keyword>
<feature type="repeat" description="TPR" evidence="3">
    <location>
        <begin position="270"/>
        <end position="303"/>
    </location>
</feature>
<dbReference type="Gene3D" id="1.25.40.10">
    <property type="entry name" value="Tetratricopeptide repeat domain"/>
    <property type="match status" value="1"/>
</dbReference>
<keyword evidence="2 3" id="KW-0802">TPR repeat</keyword>
<gene>
    <name evidence="5" type="primary">nprR</name>
    <name evidence="5" type="ORF">GCM10008025_37010</name>
</gene>
<dbReference type="Gene3D" id="1.10.260.40">
    <property type="entry name" value="lambda repressor-like DNA-binding domains"/>
    <property type="match status" value="1"/>
</dbReference>
<dbReference type="Proteomes" id="UP000613512">
    <property type="component" value="Unassembled WGS sequence"/>
</dbReference>
<evidence type="ECO:0000313" key="5">
    <source>
        <dbReference type="EMBL" id="GGA91093.1"/>
    </source>
</evidence>
<dbReference type="SUPFAM" id="SSF48452">
    <property type="entry name" value="TPR-like"/>
    <property type="match status" value="1"/>
</dbReference>
<dbReference type="SMART" id="SM00530">
    <property type="entry name" value="HTH_XRE"/>
    <property type="match status" value="1"/>
</dbReference>
<reference evidence="5" key="1">
    <citation type="journal article" date="2014" name="Int. J. Syst. Evol. Microbiol.">
        <title>Complete genome sequence of Corynebacterium casei LMG S-19264T (=DSM 44701T), isolated from a smear-ripened cheese.</title>
        <authorList>
            <consortium name="US DOE Joint Genome Institute (JGI-PGF)"/>
            <person name="Walter F."/>
            <person name="Albersmeier A."/>
            <person name="Kalinowski J."/>
            <person name="Ruckert C."/>
        </authorList>
    </citation>
    <scope>NUCLEOTIDE SEQUENCE</scope>
    <source>
        <strain evidence="5">CGMCC 1.12408</strain>
    </source>
</reference>
<feature type="domain" description="HTH cro/C1-type" evidence="4">
    <location>
        <begin position="9"/>
        <end position="40"/>
    </location>
</feature>
<dbReference type="InterPro" id="IPR011990">
    <property type="entry name" value="TPR-like_helical_dom_sf"/>
</dbReference>
<dbReference type="Pfam" id="PF13424">
    <property type="entry name" value="TPR_12"/>
    <property type="match status" value="1"/>
</dbReference>
<evidence type="ECO:0000256" key="1">
    <source>
        <dbReference type="ARBA" id="ARBA00022737"/>
    </source>
</evidence>
<proteinExistence type="predicted"/>
<dbReference type="CDD" id="cd00093">
    <property type="entry name" value="HTH_XRE"/>
    <property type="match status" value="1"/>
</dbReference>
<dbReference type="PROSITE" id="PS50005">
    <property type="entry name" value="TPR"/>
    <property type="match status" value="1"/>
</dbReference>
<dbReference type="SUPFAM" id="SSF47413">
    <property type="entry name" value="lambda repressor-like DNA-binding domains"/>
    <property type="match status" value="1"/>
</dbReference>
<sequence length="426" mass="51403">MTISFGKIIKMKRMEKAITQEELCVGICTPSYLSRIENNRVIADEHIYTLLFQRLGMDVPKNDNPIDVDEELELVYKKLVRSEEVTEADMMKLESLANRAGGDAIMKYELVYCKYLIRNREFDSAYKRLRQMDEMIQKKLDRTYFIYINNYLIYHSFNREYEKAVQISNQLIQTSGYRHLGDAYELGIFFYNLAFNYKNIYEYNEAIHYVTEALQLFNENYLLEHAIDCQIILGICYNNIHKWDESIRAYRHAKKILTYLPEEEHEHYQGMIYNNLGNCYENQEDYHQAIKYYLESLKYERKISKENNKMITYINLVRCYYKLDQWTEAINWLEHAFKHCSKLTDKLYVYQIRIFQSVLFHVPTMEEIIALQNETVEYFKEQKRWSLVIFYGELFAQMYEQANHHKKANQMYKQIMRSQECIRLGS</sequence>
<dbReference type="SMART" id="SM00028">
    <property type="entry name" value="TPR"/>
    <property type="match status" value="4"/>
</dbReference>
<name>A0A916WE37_9BACI</name>